<dbReference type="NCBIfam" id="TIGR01643">
    <property type="entry name" value="YD_repeat_2x"/>
    <property type="match status" value="1"/>
</dbReference>
<evidence type="ECO:0000256" key="1">
    <source>
        <dbReference type="SAM" id="MobiDB-lite"/>
    </source>
</evidence>
<name>A0ABQ4Q0L6_9BURK</name>
<evidence type="ECO:0000313" key="3">
    <source>
        <dbReference type="EMBL" id="GIZ50571.1"/>
    </source>
</evidence>
<dbReference type="PANTHER" id="PTHR32305">
    <property type="match status" value="1"/>
</dbReference>
<feature type="region of interest" description="Disordered" evidence="1">
    <location>
        <begin position="946"/>
        <end position="983"/>
    </location>
</feature>
<sequence length="1747" mass="193300">MQCGPASTGATCDAPAVAARQSGTGIVTGGGNPINIITGNKYQREVDMPALPGVLGLELVRHYNSGFSRPADANGIIGRGWRLSYETDLFVRGNSLHILQADGSRLIFHRDPKDPGTCASDDPSRGKITIRDTPEGPEYTWHWPEGRQLLFNPQGRLVQILAPTGEFVSLQRALNGDLLKVTDPQGRSLQLRYLDRQAAARNDRYQGVVAIDTPVGEFRYEYGNQAPRGSDIHPDRLLATLVRVHLPASYDHDRKRHAWTERGTTTSTVTRHYHHEDPRHPTLLTGISVSGTGSDGRAMQERVSTYAYDAAGKGILSVRGEPLRHDAQGKPVPGTGVGQVGFDRSQPGVTRLTNSLGQVTVFRHAIIGGEYRMLEVRGPGCDGCGETNVRYGYDRLGRVTETTRLNDEGLPLETTRIERDALGRHIRVARLRHSDGKPGKPDILASYDYPRVSERQNEPSSISRPSVVPGKQHTTRISYNASGQPVRIEETGWSPGAGGTQARPIARGTSIEYIRINGRSLPVALRQDGETGERIRIEYDARGSYPVKIMTADGDSTEILDRAVDGRARRLRVRDGERSTLVAIDYLASGQIKSITRTADSPGQNAAERRLGAQYDALARLTELRLPAQVLRMLPGGDSATAQPPAQLAASREPMAERLVFGTGEAGSAAEREVTEIALHGPAGAEPVGKRWLDDFGRLVALEYRGQGISRASYDGGSERLKAVTDGAGIETRLYYDQHGKPRLLERRDRTGQVLERIEYKHSGRLLAEQARYGADNKGRPDSLIRRTYNAFGQVTDEYQQSGEFAYTVHHRYDSEGRVAKTWLSEHTAGAVQALPPIRFRYSSDDGGNHPEAITAESGWMGSRQVASEIKWLAPVHSNGQDLSPDRIASVAAGWRFGNGLVARSEYQQNKAPALPWTLLAHHDGIHAHAITSDATGRILAASRQARELRGTRAGTPSSPSTASGTPAIPTATSKTALPPSPAAVEAEFDPAGRRRTYRHNAQDYELTWSAAGELAALRDRDQPIATYLYDAEGRRIAKTVTGQPAASRRFIYSGKRLIAEADGAGKIIRQYIHLGWRPIAWMEPARGVVERAREYITGPRLVYLHTDHRGAVTAATDDEKSILWSAQLDDRGNTSPAAGQGQTFEQPLRLVNQYADAESGLHYNLARYYDPATGAFLSPDPAGFDAGYLDLYSYANGDMLNLVDPDGWATITYYLIDTARDRNPKTPGQYRWAFWIRDIGIEPNLNILYDRDGSFVRTPNPLNERTSFERTYMTWNEEAVPRGPTVEQRFVDHYVNDMISPDSFSMHLDDRAALQILEDLQRHGDVVRKYYGCAGQPGAADTQFKLVLPPAKLRSVTLYPGGVAGQNDSPEGRIVDQGIDTLTCKQAMTPEEAFARLKTAIQIKESGGADCSKTGCPAATWNPSGTPASYGPTQFVVGTFVDRLLAFSKPKRRLKGSNLVQITLYELQSKMTKTEERTLGFADDSGGDTGLKDRLEKALSRAVHVTGGTLRGKKIVGWRDRLRPETPIEPADPIAVDQFAEETGFLHRHGSTTSEAYQMYTKIVKWHQLIEILRPIRRTAQGNPDEAHALIKNGQPGMYERYKRLQRDLGFQDRQLNAYIKNPIWNEGWQGFASAAVLTDKVLKEYLIGSPDALFKDKNRFDIVSDREIRWKYAQFRATHQADEELEIAMRLGYFHNTGNEAKNISEARSLNYAKHLGEIWSRESKNNPCGVKNINRFDLDPKRMR</sequence>
<evidence type="ECO:0000259" key="2">
    <source>
        <dbReference type="Pfam" id="PF20148"/>
    </source>
</evidence>
<gene>
    <name evidence="3" type="ORF">NCCP691_05850</name>
</gene>
<reference evidence="3 4" key="1">
    <citation type="journal article" date="2022" name="Int. J. Syst. Evol. Microbiol.">
        <title>Noviherbaspirillum aridicola sp. nov., isolated from an arid soil in Pakistan.</title>
        <authorList>
            <person name="Khan I.U."/>
            <person name="Saqib M."/>
            <person name="Amin A."/>
            <person name="Hussain F."/>
            <person name="Li L."/>
            <person name="Liu Y.H."/>
            <person name="Fang B.Z."/>
            <person name="Ahmed I."/>
            <person name="Li W.J."/>
        </authorList>
    </citation>
    <scope>NUCLEOTIDE SEQUENCE [LARGE SCALE GENOMIC DNA]</scope>
    <source>
        <strain evidence="3 4">NCCP-691</strain>
    </source>
</reference>
<dbReference type="NCBIfam" id="TIGR03696">
    <property type="entry name" value="Rhs_assc_core"/>
    <property type="match status" value="1"/>
</dbReference>
<feature type="domain" description="DUF6531" evidence="2">
    <location>
        <begin position="31"/>
        <end position="108"/>
    </location>
</feature>
<dbReference type="InterPro" id="IPR050708">
    <property type="entry name" value="T6SS_VgrG/RHS"/>
</dbReference>
<dbReference type="InterPro" id="IPR022385">
    <property type="entry name" value="Rhs_assc_core"/>
</dbReference>
<evidence type="ECO:0000313" key="4">
    <source>
        <dbReference type="Proteomes" id="UP000887222"/>
    </source>
</evidence>
<dbReference type="Pfam" id="PF20148">
    <property type="entry name" value="DUF6531"/>
    <property type="match status" value="1"/>
</dbReference>
<dbReference type="PANTHER" id="PTHR32305:SF15">
    <property type="entry name" value="PROTEIN RHSA-RELATED"/>
    <property type="match status" value="1"/>
</dbReference>
<accession>A0ABQ4Q0L6</accession>
<keyword evidence="4" id="KW-1185">Reference proteome</keyword>
<dbReference type="EMBL" id="BPMK01000002">
    <property type="protein sequence ID" value="GIZ50571.1"/>
    <property type="molecule type" value="Genomic_DNA"/>
</dbReference>
<dbReference type="Gene3D" id="2.180.10.10">
    <property type="entry name" value="RHS repeat-associated core"/>
    <property type="match status" value="2"/>
</dbReference>
<organism evidence="3 4">
    <name type="scientific">Noviherbaspirillum aridicola</name>
    <dbReference type="NCBI Taxonomy" id="2849687"/>
    <lineage>
        <taxon>Bacteria</taxon>
        <taxon>Pseudomonadati</taxon>
        <taxon>Pseudomonadota</taxon>
        <taxon>Betaproteobacteria</taxon>
        <taxon>Burkholderiales</taxon>
        <taxon>Oxalobacteraceae</taxon>
        <taxon>Noviherbaspirillum</taxon>
    </lineage>
</organism>
<dbReference type="InterPro" id="IPR006530">
    <property type="entry name" value="YD"/>
</dbReference>
<proteinExistence type="predicted"/>
<dbReference type="InterPro" id="IPR045351">
    <property type="entry name" value="DUF6531"/>
</dbReference>
<protein>
    <recommendedName>
        <fullName evidence="2">DUF6531 domain-containing protein</fullName>
    </recommendedName>
</protein>
<dbReference type="Proteomes" id="UP000887222">
    <property type="component" value="Unassembled WGS sequence"/>
</dbReference>
<feature type="region of interest" description="Disordered" evidence="1">
    <location>
        <begin position="453"/>
        <end position="472"/>
    </location>
</feature>
<comment type="caution">
    <text evidence="3">The sequence shown here is derived from an EMBL/GenBank/DDBJ whole genome shotgun (WGS) entry which is preliminary data.</text>
</comment>
<feature type="compositionally biased region" description="Low complexity" evidence="1">
    <location>
        <begin position="954"/>
        <end position="974"/>
    </location>
</feature>